<sequence>MFNRMTSKVTILNYTLALSSLFITTSALSEQLNYQDQEKLHRIADAVSAKRIENDIQSLVNFGTRHTLSDTRSSTRGIGAARRWIKAEFEKISKQCGGCLQVIEVKETISGEKRIPTPVEVVNIIAIQRGTSEPNRMVVMSGDIDSRVSDVMDFTSDSPGANDNASGVAGVLESARVLSQYKFNGSIVYATLSGEEQGLFGGKILAEYANKQRWQIHGVLNNDMIGNITGINGVTDNTTARIFSEGTRVIETKEQAHKRRFTGGEVDSASRNLARYIDTIADRYIPNLDTLLVYRLDRFGRGGHHRPFNDMGYAAVRVMETNENYNHQHQDLRTEEGVVYGDTIKGVDFDYTAKLTALNAVSLASMAWAPAPPKAVTISGAVQASTTLKWQKNQDKTTTGYRIYWRYTSEPQWQFSRYVGDVSEATLTNVVIDNYYFGVATVNKEGIESPVVFPGDVGAFEYVNN</sequence>
<dbReference type="PANTHER" id="PTHR12147">
    <property type="entry name" value="METALLOPEPTIDASE M28 FAMILY MEMBER"/>
    <property type="match status" value="1"/>
</dbReference>
<evidence type="ECO:0000256" key="4">
    <source>
        <dbReference type="SAM" id="SignalP"/>
    </source>
</evidence>
<dbReference type="Gene3D" id="2.60.40.10">
    <property type="entry name" value="Immunoglobulins"/>
    <property type="match status" value="1"/>
</dbReference>
<dbReference type="Gene3D" id="3.40.630.10">
    <property type="entry name" value="Zn peptidases"/>
    <property type="match status" value="1"/>
</dbReference>
<name>A0A0N0M1S2_9GAMM</name>
<dbReference type="PANTHER" id="PTHR12147:SF26">
    <property type="entry name" value="PEPTIDASE M28 DOMAIN-CONTAINING PROTEIN"/>
    <property type="match status" value="1"/>
</dbReference>
<dbReference type="PATRIC" id="fig|187330.3.peg.1824"/>
<dbReference type="GO" id="GO:0006508">
    <property type="term" value="P:proteolysis"/>
    <property type="evidence" value="ECO:0007669"/>
    <property type="project" value="InterPro"/>
</dbReference>
<evidence type="ECO:0000313" key="7">
    <source>
        <dbReference type="Proteomes" id="UP000037848"/>
    </source>
</evidence>
<comment type="subcellular location">
    <subcellularLocation>
        <location evidence="1">Secreted</location>
    </subcellularLocation>
</comment>
<dbReference type="STRING" id="187330.AMS58_09015"/>
<dbReference type="Proteomes" id="UP000037848">
    <property type="component" value="Unassembled WGS sequence"/>
</dbReference>
<dbReference type="PROSITE" id="PS50853">
    <property type="entry name" value="FN3"/>
    <property type="match status" value="1"/>
</dbReference>
<comment type="caution">
    <text evidence="6">The sequence shown here is derived from an EMBL/GenBank/DDBJ whole genome shotgun (WGS) entry which is preliminary data.</text>
</comment>
<evidence type="ECO:0000313" key="6">
    <source>
        <dbReference type="EMBL" id="KPH64959.1"/>
    </source>
</evidence>
<dbReference type="InterPro" id="IPR045175">
    <property type="entry name" value="M28_fam"/>
</dbReference>
<keyword evidence="3" id="KW-0482">Metalloprotease</keyword>
<evidence type="ECO:0000256" key="1">
    <source>
        <dbReference type="ARBA" id="ARBA00004613"/>
    </source>
</evidence>
<dbReference type="InterPro" id="IPR013783">
    <property type="entry name" value="Ig-like_fold"/>
</dbReference>
<dbReference type="SUPFAM" id="SSF53187">
    <property type="entry name" value="Zn-dependent exopeptidases"/>
    <property type="match status" value="1"/>
</dbReference>
<reference evidence="6 7" key="1">
    <citation type="submission" date="2015-08" db="EMBL/GenBank/DDBJ databases">
        <title>Draft Genome Sequence of Pseudoalteromonas porphyrae UCD-SED14.</title>
        <authorList>
            <person name="Coil D.A."/>
            <person name="Jospin G."/>
            <person name="Lee R.D."/>
            <person name="Eisen J.A."/>
        </authorList>
    </citation>
    <scope>NUCLEOTIDE SEQUENCE [LARGE SCALE GENOMIC DNA]</scope>
    <source>
        <strain evidence="6 7">UCD-SED14</strain>
    </source>
</reference>
<accession>A0A0N0M1S2</accession>
<dbReference type="RefSeq" id="WP_054453062.1">
    <property type="nucleotide sequence ID" value="NZ_LHPH01000003.1"/>
</dbReference>
<dbReference type="AlphaFoldDB" id="A0A0N0M1S2"/>
<evidence type="ECO:0000259" key="5">
    <source>
        <dbReference type="PROSITE" id="PS50853"/>
    </source>
</evidence>
<keyword evidence="2" id="KW-0964">Secreted</keyword>
<feature type="domain" description="Fibronectin type-III" evidence="5">
    <location>
        <begin position="369"/>
        <end position="462"/>
    </location>
</feature>
<proteinExistence type="predicted"/>
<evidence type="ECO:0000256" key="3">
    <source>
        <dbReference type="ARBA" id="ARBA00023049"/>
    </source>
</evidence>
<gene>
    <name evidence="6" type="ORF">ADS77_03890</name>
</gene>
<dbReference type="CDD" id="cd00063">
    <property type="entry name" value="FN3"/>
    <property type="match status" value="1"/>
</dbReference>
<protein>
    <submittedName>
        <fullName evidence="6">Peptidase M28</fullName>
    </submittedName>
</protein>
<organism evidence="6 7">
    <name type="scientific">Pseudoalteromonas porphyrae</name>
    <dbReference type="NCBI Taxonomy" id="187330"/>
    <lineage>
        <taxon>Bacteria</taxon>
        <taxon>Pseudomonadati</taxon>
        <taxon>Pseudomonadota</taxon>
        <taxon>Gammaproteobacteria</taxon>
        <taxon>Alteromonadales</taxon>
        <taxon>Pseudoalteromonadaceae</taxon>
        <taxon>Pseudoalteromonas</taxon>
    </lineage>
</organism>
<dbReference type="InterPro" id="IPR036116">
    <property type="entry name" value="FN3_sf"/>
</dbReference>
<dbReference type="SUPFAM" id="SSF49265">
    <property type="entry name" value="Fibronectin type III"/>
    <property type="match status" value="1"/>
</dbReference>
<dbReference type="GO" id="GO:0005576">
    <property type="term" value="C:extracellular region"/>
    <property type="evidence" value="ECO:0007669"/>
    <property type="project" value="UniProtKB-SubCell"/>
</dbReference>
<evidence type="ECO:0000256" key="2">
    <source>
        <dbReference type="ARBA" id="ARBA00022525"/>
    </source>
</evidence>
<keyword evidence="3" id="KW-0378">Hydrolase</keyword>
<feature type="signal peptide" evidence="4">
    <location>
        <begin position="1"/>
        <end position="29"/>
    </location>
</feature>
<dbReference type="GO" id="GO:0008235">
    <property type="term" value="F:metalloexopeptidase activity"/>
    <property type="evidence" value="ECO:0007669"/>
    <property type="project" value="InterPro"/>
</dbReference>
<feature type="chain" id="PRO_5005855339" evidence="4">
    <location>
        <begin position="30"/>
        <end position="465"/>
    </location>
</feature>
<dbReference type="Pfam" id="PF04389">
    <property type="entry name" value="Peptidase_M28"/>
    <property type="match status" value="1"/>
</dbReference>
<keyword evidence="4" id="KW-0732">Signal</keyword>
<dbReference type="EMBL" id="LHPH01000003">
    <property type="protein sequence ID" value="KPH64959.1"/>
    <property type="molecule type" value="Genomic_DNA"/>
</dbReference>
<keyword evidence="7" id="KW-1185">Reference proteome</keyword>
<keyword evidence="3" id="KW-0645">Protease</keyword>
<dbReference type="InterPro" id="IPR003961">
    <property type="entry name" value="FN3_dom"/>
</dbReference>
<dbReference type="InterPro" id="IPR007484">
    <property type="entry name" value="Peptidase_M28"/>
</dbReference>